<reference evidence="2 3" key="1">
    <citation type="submission" date="2023-07" db="EMBL/GenBank/DDBJ databases">
        <title>Sequencing the genomes of 1000 actinobacteria strains.</title>
        <authorList>
            <person name="Klenk H.-P."/>
        </authorList>
    </citation>
    <scope>NUCLEOTIDE SEQUENCE [LARGE SCALE GENOMIC DNA]</scope>
    <source>
        <strain evidence="2 3">DSM 45554</strain>
    </source>
</reference>
<protein>
    <submittedName>
        <fullName evidence="2">Uncharacterized protein</fullName>
    </submittedName>
</protein>
<dbReference type="RefSeq" id="WP_274993016.1">
    <property type="nucleotide sequence ID" value="NZ_JAJQQP010000003.1"/>
</dbReference>
<dbReference type="EMBL" id="JAVDYE010000001">
    <property type="protein sequence ID" value="MDR7384645.1"/>
    <property type="molecule type" value="Genomic_DNA"/>
</dbReference>
<feature type="compositionally biased region" description="Basic and acidic residues" evidence="1">
    <location>
        <begin position="55"/>
        <end position="65"/>
    </location>
</feature>
<organism evidence="2 3">
    <name type="scientific">Promicromonospora iranensis</name>
    <dbReference type="NCBI Taxonomy" id="1105144"/>
    <lineage>
        <taxon>Bacteria</taxon>
        <taxon>Bacillati</taxon>
        <taxon>Actinomycetota</taxon>
        <taxon>Actinomycetes</taxon>
        <taxon>Micrococcales</taxon>
        <taxon>Promicromonosporaceae</taxon>
        <taxon>Promicromonospora</taxon>
    </lineage>
</organism>
<sequence length="65" mass="7051">MEATELARPQFALLAVVHFLFVLLLRDDDAGPDVLLRFGAATARRHDGGGLVGVPDDRPEPEVAR</sequence>
<proteinExistence type="predicted"/>
<evidence type="ECO:0000313" key="2">
    <source>
        <dbReference type="EMBL" id="MDR7384645.1"/>
    </source>
</evidence>
<comment type="caution">
    <text evidence="2">The sequence shown here is derived from an EMBL/GenBank/DDBJ whole genome shotgun (WGS) entry which is preliminary data.</text>
</comment>
<evidence type="ECO:0000256" key="1">
    <source>
        <dbReference type="SAM" id="MobiDB-lite"/>
    </source>
</evidence>
<name>A0ABU2CTJ3_9MICO</name>
<feature type="region of interest" description="Disordered" evidence="1">
    <location>
        <begin position="46"/>
        <end position="65"/>
    </location>
</feature>
<keyword evidence="3" id="KW-1185">Reference proteome</keyword>
<dbReference type="Proteomes" id="UP001183585">
    <property type="component" value="Unassembled WGS sequence"/>
</dbReference>
<evidence type="ECO:0000313" key="3">
    <source>
        <dbReference type="Proteomes" id="UP001183585"/>
    </source>
</evidence>
<accession>A0ABU2CTJ3</accession>
<gene>
    <name evidence="2" type="ORF">J2S48_004160</name>
</gene>